<protein>
    <submittedName>
        <fullName evidence="5">Protein FAM161A</fullName>
    </submittedName>
</protein>
<name>A0ABM4CIU2_HYDVU</name>
<organism evidence="4 5">
    <name type="scientific">Hydra vulgaris</name>
    <name type="common">Hydra</name>
    <name type="synonym">Hydra attenuata</name>
    <dbReference type="NCBI Taxonomy" id="6087"/>
    <lineage>
        <taxon>Eukaryota</taxon>
        <taxon>Metazoa</taxon>
        <taxon>Cnidaria</taxon>
        <taxon>Hydrozoa</taxon>
        <taxon>Hydroidolina</taxon>
        <taxon>Anthoathecata</taxon>
        <taxon>Aplanulata</taxon>
        <taxon>Hydridae</taxon>
        <taxon>Hydra</taxon>
    </lineage>
</organism>
<feature type="region of interest" description="Disordered" evidence="3">
    <location>
        <begin position="678"/>
        <end position="779"/>
    </location>
</feature>
<feature type="compositionally biased region" description="Acidic residues" evidence="3">
    <location>
        <begin position="715"/>
        <end position="730"/>
    </location>
</feature>
<dbReference type="RefSeq" id="XP_065661666.1">
    <property type="nucleotide sequence ID" value="XM_065805594.1"/>
</dbReference>
<dbReference type="PANTHER" id="PTHR21501:SF1">
    <property type="entry name" value="PROTEIN FAM-161"/>
    <property type="match status" value="1"/>
</dbReference>
<feature type="compositionally biased region" description="Basic and acidic residues" evidence="3">
    <location>
        <begin position="731"/>
        <end position="746"/>
    </location>
</feature>
<feature type="compositionally biased region" description="Polar residues" evidence="3">
    <location>
        <begin position="516"/>
        <end position="526"/>
    </location>
</feature>
<dbReference type="PANTHER" id="PTHR21501">
    <property type="entry name" value="PROTEIN FAM-161"/>
    <property type="match status" value="1"/>
</dbReference>
<evidence type="ECO:0000313" key="4">
    <source>
        <dbReference type="Proteomes" id="UP001652625"/>
    </source>
</evidence>
<feature type="region of interest" description="Disordered" evidence="3">
    <location>
        <begin position="430"/>
        <end position="452"/>
    </location>
</feature>
<keyword evidence="4" id="KW-1185">Reference proteome</keyword>
<keyword evidence="2" id="KW-0175">Coiled coil</keyword>
<evidence type="ECO:0000256" key="1">
    <source>
        <dbReference type="ARBA" id="ARBA00006663"/>
    </source>
</evidence>
<feature type="compositionally biased region" description="Polar residues" evidence="3">
    <location>
        <begin position="533"/>
        <end position="543"/>
    </location>
</feature>
<evidence type="ECO:0000256" key="2">
    <source>
        <dbReference type="ARBA" id="ARBA00023054"/>
    </source>
</evidence>
<accession>A0ABM4CIU2</accession>
<gene>
    <name evidence="5" type="primary">LOC100214681</name>
</gene>
<evidence type="ECO:0000313" key="5">
    <source>
        <dbReference type="RefSeq" id="XP_065661666.1"/>
    </source>
</evidence>
<feature type="region of interest" description="Disordered" evidence="3">
    <location>
        <begin position="510"/>
        <end position="543"/>
    </location>
</feature>
<dbReference type="GeneID" id="100214681"/>
<sequence length="779" mass="90958">MSNHIIVNQRNSCVFQPRNPQTGLPTTFLERKLFDFSSLGGSSNITEIESKDKINAVKNNKLVCKQCFKKLPGESEHVLSPHKEENISFVEDSLNNQNSFSLSKLKESDEEKPYYQLDQEKFYESLNSEELKKLIDDDEKFFSHLEFLKNENKKTLKKLERLYNISLKVAKVKKIKKNGCDVAYGSNKKEQEKTFATNNKSWSSSDDEVEILEENDQNSITYEHNDFRSGALSYDVISNMWDNFSVEEYAPYVKTAPRKNKSWSPSITIPEPFQMTIRDERKGKKKSKKIQKIEDELLLKQLREEAELHKKIVPTPIPASTFLPLYEEINRQQEKNRRYIRNIKKHMLISTQRPFSFIKREEAKKDLKRSYSAETINIQKNNQFHAKPYPEKLFDLSLADKIAEEDEYRKIKIKLRAQELLASSSLPPSMKRRDKVQYKMTKKNENSENDRKSFKPVVHHEIPDFESLHKKIINELEEKKRLNLSTVCNPFELKTMKIPERRLIFKKMHSSKDNSELNGSCNTKAKSPTHSHMKSEQSPSYSLNETARLRQERLKSTIEKSKIDNLRKSIEETKKRKEQENLRKTLVTKVAAQDPSRNREVETEEKIKRFREADYARRCEYDKYLHDINTKMNSRPLLFERESQTNAKLKASRRYEEVLRDAGVCENDLEKMMRRQVNSQTSEFFEESMNKNNDESSDYENNKKSTSHNKVNISSDDDDDVSGDDDDGFTFEDKVFKDSIAEDHNADLSNGSDEEGGTYTAENDGLNSKSSDDGSYKQS</sequence>
<proteinExistence type="inferred from homology"/>
<feature type="compositionally biased region" description="Basic and acidic residues" evidence="3">
    <location>
        <begin position="442"/>
        <end position="452"/>
    </location>
</feature>
<reference evidence="5" key="1">
    <citation type="submission" date="2025-08" db="UniProtKB">
        <authorList>
            <consortium name="RefSeq"/>
        </authorList>
    </citation>
    <scope>IDENTIFICATION</scope>
</reference>
<dbReference type="Proteomes" id="UP001652625">
    <property type="component" value="Chromosome 09"/>
</dbReference>
<evidence type="ECO:0000256" key="3">
    <source>
        <dbReference type="SAM" id="MobiDB-lite"/>
    </source>
</evidence>
<dbReference type="InterPro" id="IPR051655">
    <property type="entry name" value="FAM161"/>
</dbReference>
<dbReference type="InterPro" id="IPR019579">
    <property type="entry name" value="FAM161A/B"/>
</dbReference>
<feature type="compositionally biased region" description="Basic and acidic residues" evidence="3">
    <location>
        <begin position="770"/>
        <end position="779"/>
    </location>
</feature>
<comment type="similarity">
    <text evidence="1">Belongs to the FAM161 family.</text>
</comment>
<dbReference type="Pfam" id="PF10595">
    <property type="entry name" value="FAM161A_B"/>
    <property type="match status" value="1"/>
</dbReference>